<feature type="region of interest" description="Disordered" evidence="1">
    <location>
        <begin position="35"/>
        <end position="56"/>
    </location>
</feature>
<accession>A0AAP0MYU5</accession>
<evidence type="ECO:0000313" key="2">
    <source>
        <dbReference type="EMBL" id="KAK9228248.1"/>
    </source>
</evidence>
<dbReference type="AlphaFoldDB" id="A0AAP0MYU5"/>
<evidence type="ECO:0000256" key="1">
    <source>
        <dbReference type="SAM" id="MobiDB-lite"/>
    </source>
</evidence>
<dbReference type="Proteomes" id="UP001428341">
    <property type="component" value="Unassembled WGS sequence"/>
</dbReference>
<comment type="caution">
    <text evidence="2">The sequence shown here is derived from an EMBL/GenBank/DDBJ whole genome shotgun (WGS) entry which is preliminary data.</text>
</comment>
<keyword evidence="3" id="KW-1185">Reference proteome</keyword>
<evidence type="ECO:0000313" key="3">
    <source>
        <dbReference type="Proteomes" id="UP001428341"/>
    </source>
</evidence>
<protein>
    <submittedName>
        <fullName evidence="2">Uncharacterized protein</fullName>
    </submittedName>
</protein>
<reference evidence="2 3" key="1">
    <citation type="submission" date="2024-05" db="EMBL/GenBank/DDBJ databases">
        <title>Haplotype-resolved chromosome-level genome assembly of Huyou (Citrus changshanensis).</title>
        <authorList>
            <person name="Miao C."/>
            <person name="Chen W."/>
            <person name="Wu Y."/>
            <person name="Wang L."/>
            <person name="Zhao S."/>
            <person name="Grierson D."/>
            <person name="Xu C."/>
            <person name="Chen K."/>
        </authorList>
    </citation>
    <scope>NUCLEOTIDE SEQUENCE [LARGE SCALE GENOMIC DNA]</scope>
    <source>
        <strain evidence="2">01-14</strain>
        <tissue evidence="2">Leaf</tissue>
    </source>
</reference>
<proteinExistence type="predicted"/>
<organism evidence="2 3">
    <name type="scientific">Citrus x changshan-huyou</name>
    <dbReference type="NCBI Taxonomy" id="2935761"/>
    <lineage>
        <taxon>Eukaryota</taxon>
        <taxon>Viridiplantae</taxon>
        <taxon>Streptophyta</taxon>
        <taxon>Embryophyta</taxon>
        <taxon>Tracheophyta</taxon>
        <taxon>Spermatophyta</taxon>
        <taxon>Magnoliopsida</taxon>
        <taxon>eudicotyledons</taxon>
        <taxon>Gunneridae</taxon>
        <taxon>Pentapetalae</taxon>
        <taxon>rosids</taxon>
        <taxon>malvids</taxon>
        <taxon>Sapindales</taxon>
        <taxon>Rutaceae</taxon>
        <taxon>Aurantioideae</taxon>
        <taxon>Citrus</taxon>
    </lineage>
</organism>
<sequence length="148" mass="17741">MKLKAYPLLRHFLHLLNDMSERNKKKRCLIYHSSEEEGDDDVHEDSSDYSSRNRGSRSFKSQRVQSIFTQAWLEVIWNAPFHFSGHDMDQSSTMTRSPHFMHDPEMYVVPSLQDHGHNHRNYTHHVYSYPNYDFQFRNSSHFPRVHDS</sequence>
<gene>
    <name evidence="2" type="ORF">WN944_021197</name>
</gene>
<name>A0AAP0MYU5_9ROSI</name>
<dbReference type="EMBL" id="JBCGBO010000001">
    <property type="protein sequence ID" value="KAK9228248.1"/>
    <property type="molecule type" value="Genomic_DNA"/>
</dbReference>